<protein>
    <submittedName>
        <fullName evidence="1">Uncharacterized protein</fullName>
    </submittedName>
</protein>
<dbReference type="EMBL" id="BK015250">
    <property type="protein sequence ID" value="DAD97945.1"/>
    <property type="molecule type" value="Genomic_DNA"/>
</dbReference>
<proteinExistence type="predicted"/>
<organism evidence="1">
    <name type="scientific">Siphoviridae sp. ctybZ1</name>
    <dbReference type="NCBI Taxonomy" id="2825746"/>
    <lineage>
        <taxon>Viruses</taxon>
        <taxon>Duplodnaviria</taxon>
        <taxon>Heunggongvirae</taxon>
        <taxon>Uroviricota</taxon>
        <taxon>Caudoviricetes</taxon>
    </lineage>
</organism>
<reference evidence="1" key="1">
    <citation type="journal article" date="2021" name="Proc. Natl. Acad. Sci. U.S.A.">
        <title>A Catalog of Tens of Thousands of Viruses from Human Metagenomes Reveals Hidden Associations with Chronic Diseases.</title>
        <authorList>
            <person name="Tisza M.J."/>
            <person name="Buck C.B."/>
        </authorList>
    </citation>
    <scope>NUCLEOTIDE SEQUENCE</scope>
    <source>
        <strain evidence="1">CtybZ1</strain>
    </source>
</reference>
<evidence type="ECO:0000313" key="1">
    <source>
        <dbReference type="EMBL" id="DAD97945.1"/>
    </source>
</evidence>
<sequence>MIGLWCLSRITEEEKRLTIKCGDSRCKPRVYDGFSSYIILYRHNEWWFRYDRPMCGHLTDGEAKELREFAQSNYEMYCERHREGE</sequence>
<accession>A0A8S5NTC2</accession>
<name>A0A8S5NTC2_9CAUD</name>